<dbReference type="AlphaFoldDB" id="A0A382F370"/>
<reference evidence="1" key="1">
    <citation type="submission" date="2018-05" db="EMBL/GenBank/DDBJ databases">
        <authorList>
            <person name="Lanie J.A."/>
            <person name="Ng W.-L."/>
            <person name="Kazmierczak K.M."/>
            <person name="Andrzejewski T.M."/>
            <person name="Davidsen T.M."/>
            <person name="Wayne K.J."/>
            <person name="Tettelin H."/>
            <person name="Glass J.I."/>
            <person name="Rusch D."/>
            <person name="Podicherti R."/>
            <person name="Tsui H.-C.T."/>
            <person name="Winkler M.E."/>
        </authorList>
    </citation>
    <scope>NUCLEOTIDE SEQUENCE</scope>
</reference>
<protein>
    <submittedName>
        <fullName evidence="1">Uncharacterized protein</fullName>
    </submittedName>
</protein>
<organism evidence="1">
    <name type="scientific">marine metagenome</name>
    <dbReference type="NCBI Taxonomy" id="408172"/>
    <lineage>
        <taxon>unclassified sequences</taxon>
        <taxon>metagenomes</taxon>
        <taxon>ecological metagenomes</taxon>
    </lineage>
</organism>
<sequence>MVHEKASFPGGILTSDGIVNSCKKEIYATIRTITAINTDSDDHQILRLSEAVVVYR</sequence>
<evidence type="ECO:0000313" key="1">
    <source>
        <dbReference type="EMBL" id="SVB57145.1"/>
    </source>
</evidence>
<gene>
    <name evidence="1" type="ORF">METZ01_LOCUS209999</name>
</gene>
<dbReference type="EMBL" id="UINC01047633">
    <property type="protein sequence ID" value="SVB57145.1"/>
    <property type="molecule type" value="Genomic_DNA"/>
</dbReference>
<accession>A0A382F370</accession>
<name>A0A382F370_9ZZZZ</name>
<proteinExistence type="predicted"/>